<dbReference type="Proteomes" id="UP000003835">
    <property type="component" value="Unassembled WGS sequence"/>
</dbReference>
<dbReference type="HOGENOM" id="CLU_1472817_0_0_3"/>
<organism evidence="1 2">
    <name type="scientific">Coleofasciculus chthonoplastes PCC 7420</name>
    <dbReference type="NCBI Taxonomy" id="118168"/>
    <lineage>
        <taxon>Bacteria</taxon>
        <taxon>Bacillati</taxon>
        <taxon>Cyanobacteriota</taxon>
        <taxon>Cyanophyceae</taxon>
        <taxon>Coleofasciculales</taxon>
        <taxon>Coleofasciculaceae</taxon>
        <taxon>Coleofasciculus</taxon>
    </lineage>
</organism>
<dbReference type="eggNOG" id="ENOG5032C9S">
    <property type="taxonomic scope" value="Bacteria"/>
</dbReference>
<dbReference type="AlphaFoldDB" id="B4VU89"/>
<accession>B4VU89</accession>
<dbReference type="OrthoDB" id="483767at2"/>
<proteinExistence type="predicted"/>
<evidence type="ECO:0000313" key="2">
    <source>
        <dbReference type="Proteomes" id="UP000003835"/>
    </source>
</evidence>
<name>B4VU89_9CYAN</name>
<protein>
    <submittedName>
        <fullName evidence="1">Uncharacterized protein</fullName>
    </submittedName>
</protein>
<gene>
    <name evidence="1" type="ORF">MC7420_3909</name>
</gene>
<reference evidence="1 2" key="1">
    <citation type="submission" date="2008-07" db="EMBL/GenBank/DDBJ databases">
        <authorList>
            <person name="Tandeau de Marsac N."/>
            <person name="Ferriera S."/>
            <person name="Johnson J."/>
            <person name="Kravitz S."/>
            <person name="Beeson K."/>
            <person name="Sutton G."/>
            <person name="Rogers Y.-H."/>
            <person name="Friedman R."/>
            <person name="Frazier M."/>
            <person name="Venter J.C."/>
        </authorList>
    </citation>
    <scope>NUCLEOTIDE SEQUENCE [LARGE SCALE GENOMIC DNA]</scope>
    <source>
        <strain evidence="1 2">PCC 7420</strain>
    </source>
</reference>
<sequence>MLTIETRQLNDIGTWMKQDRGTDLPDILKGVFFMDGNPFPDDCLTLEGGKWDARSRTLLVSVFSPFQWTFSVSDKGRRLLNIVNLTKLTYKVQFDETFRHAQITPIVFGFGLPKWIAEFTMTQLDDDMQGNTWERKNSWLLGLSDAWGYTLRKILDQNRQYTPTFSNLQSSVPNEFLVITNNE</sequence>
<dbReference type="EMBL" id="DS989853">
    <property type="protein sequence ID" value="EDX74385.1"/>
    <property type="molecule type" value="Genomic_DNA"/>
</dbReference>
<evidence type="ECO:0000313" key="1">
    <source>
        <dbReference type="EMBL" id="EDX74385.1"/>
    </source>
</evidence>
<dbReference type="RefSeq" id="WP_006102231.1">
    <property type="nucleotide sequence ID" value="NZ_DS989853.1"/>
</dbReference>
<keyword evidence="2" id="KW-1185">Reference proteome</keyword>